<evidence type="ECO:0000313" key="2">
    <source>
        <dbReference type="Proteomes" id="UP000253744"/>
    </source>
</evidence>
<dbReference type="RefSeq" id="WP_114673506.1">
    <property type="nucleotide sequence ID" value="NZ_CP031163.1"/>
</dbReference>
<protein>
    <submittedName>
        <fullName evidence="1">Uncharacterized protein</fullName>
    </submittedName>
</protein>
<reference evidence="1 2" key="1">
    <citation type="submission" date="2018-07" db="EMBL/GenBank/DDBJ databases">
        <title>Complete Genome and Methylome Analysis of Deinococcus wulumuqiensis NEB 479.</title>
        <authorList>
            <person name="Fomenkov A."/>
            <person name="Luyten Y."/>
            <person name="Vincze T."/>
            <person name="Anton B.P."/>
            <person name="Clark T."/>
            <person name="Roberts R.J."/>
            <person name="Morgan R.D."/>
        </authorList>
    </citation>
    <scope>NUCLEOTIDE SEQUENCE [LARGE SCALE GENOMIC DNA]</scope>
    <source>
        <strain evidence="1 2">NEB 479</strain>
        <plasmid evidence="2">Plasmid pdrdi</plasmid>
    </source>
</reference>
<sequence length="152" mass="16304">MTITSVPDLSDLLDLPTTAPVSAARYDVQGRPLALAVRVQGEHAARHLSALLDVSTSAAILVEAGQDFHVWYCPDITSAHACLRVIVPGNAGRLKPRSHPPLTFELDDGMAAQRSVLATFRPSPQMYAQVAAWLTQEALACGAGQENRHDPL</sequence>
<keyword evidence="1" id="KW-0614">Plasmid</keyword>
<dbReference type="EMBL" id="CP031163">
    <property type="protein sequence ID" value="AXH00858.1"/>
    <property type="molecule type" value="Genomic_DNA"/>
</dbReference>
<organism evidence="1 2">
    <name type="scientific">Deinococcus wulumuqiensis</name>
    <dbReference type="NCBI Taxonomy" id="980427"/>
    <lineage>
        <taxon>Bacteria</taxon>
        <taxon>Thermotogati</taxon>
        <taxon>Deinococcota</taxon>
        <taxon>Deinococci</taxon>
        <taxon>Deinococcales</taxon>
        <taxon>Deinococcaceae</taxon>
        <taxon>Deinococcus</taxon>
    </lineage>
</organism>
<accession>A0A345IMD5</accession>
<evidence type="ECO:0000313" key="1">
    <source>
        <dbReference type="EMBL" id="AXH00858.1"/>
    </source>
</evidence>
<dbReference type="KEGG" id="dwu:DVJ83_17205"/>
<geneLocation type="plasmid" evidence="2">
    <name>pdrdi</name>
</geneLocation>
<dbReference type="AlphaFoldDB" id="A0A345IMD5"/>
<gene>
    <name evidence="1" type="ORF">DVJ83_17205</name>
</gene>
<dbReference type="Proteomes" id="UP000253744">
    <property type="component" value="Plasmid pDrdI"/>
</dbReference>
<proteinExistence type="predicted"/>
<name>A0A345IMD5_9DEIO</name>